<dbReference type="RefSeq" id="WP_100280404.1">
    <property type="nucleotide sequence ID" value="NZ_CP024923.1"/>
</dbReference>
<dbReference type="InterPro" id="IPR002933">
    <property type="entry name" value="Peptidase_M20"/>
</dbReference>
<comment type="subunit">
    <text evidence="3 15">Homodimer.</text>
</comment>
<dbReference type="GO" id="GO:0008777">
    <property type="term" value="F:acetylornithine deacetylase activity"/>
    <property type="evidence" value="ECO:0007669"/>
    <property type="project" value="TreeGrafter"/>
</dbReference>
<dbReference type="InterPro" id="IPR001261">
    <property type="entry name" value="ArgE/DapE_CS"/>
</dbReference>
<evidence type="ECO:0000256" key="3">
    <source>
        <dbReference type="ARBA" id="ARBA00011738"/>
    </source>
</evidence>
<evidence type="ECO:0000256" key="11">
    <source>
        <dbReference type="ARBA" id="ARBA00023154"/>
    </source>
</evidence>
<comment type="pathway">
    <text evidence="1 15">Amino-acid biosynthesis; L-lysine biosynthesis via DAP pathway; LL-2,6-diaminopimelate from (S)-tetrahydrodipicolinate (succinylase route): step 3/3.</text>
</comment>
<feature type="active site" description="Proton acceptor" evidence="15">
    <location>
        <position position="141"/>
    </location>
</feature>
<evidence type="ECO:0000313" key="18">
    <source>
        <dbReference type="Proteomes" id="UP000229081"/>
    </source>
</evidence>
<evidence type="ECO:0000256" key="13">
    <source>
        <dbReference type="ARBA" id="ARBA00031891"/>
    </source>
</evidence>
<dbReference type="Pfam" id="PF01546">
    <property type="entry name" value="Peptidase_M20"/>
    <property type="match status" value="1"/>
</dbReference>
<dbReference type="HAMAP" id="MF_01690">
    <property type="entry name" value="DapE"/>
    <property type="match status" value="1"/>
</dbReference>
<keyword evidence="12 15" id="KW-0170">Cobalt</keyword>
<evidence type="ECO:0000256" key="15">
    <source>
        <dbReference type="HAMAP-Rule" id="MF_01690"/>
    </source>
</evidence>
<dbReference type="GO" id="GO:0006526">
    <property type="term" value="P:L-arginine biosynthetic process"/>
    <property type="evidence" value="ECO:0007669"/>
    <property type="project" value="TreeGrafter"/>
</dbReference>
<dbReference type="NCBIfam" id="TIGR01246">
    <property type="entry name" value="dapE_proteo"/>
    <property type="match status" value="1"/>
</dbReference>
<sequence length="382" mass="40110">MPPPLVVESLLPDVVELTKALIAAESVTPARGAVFDVLEAALVPLGFAVERFVEGEAPDGPVENLLATRGSKGPHFAFAGHLDVVPPGSGWTGDAFAPEIRGDLLYGRGAVDMKGAIAAFVAAAARVPADGKISLIITGDEEGPATFGTPRLIERMAERGVRPDLCLVGEPTSANRLGDTIKIGRRGSTVIWVDVPGKQGHVAYPHLADNPIPRLVAALAEIDELVLDQGNDWFQASNVEVTDIFTGNPATNVIPGNASARLSVRFNDLHNGPDLIARIEAVVQRHAPGAQVRGTVYGEAFLTQPGALSSLVAGAIEAKLGVTPELSTSGGTSDARYLVRLCPVVEFGLINATMHKLDEAVALADLAVLTDVYEEVLRRVRG</sequence>
<dbReference type="PROSITE" id="PS00759">
    <property type="entry name" value="ARGE_DAPE_CPG2_2"/>
    <property type="match status" value="1"/>
</dbReference>
<evidence type="ECO:0000256" key="9">
    <source>
        <dbReference type="ARBA" id="ARBA00022833"/>
    </source>
</evidence>
<dbReference type="PANTHER" id="PTHR43808">
    <property type="entry name" value="ACETYLORNITHINE DEACETYLASE"/>
    <property type="match status" value="1"/>
</dbReference>
<evidence type="ECO:0000256" key="6">
    <source>
        <dbReference type="ARBA" id="ARBA00022605"/>
    </source>
</evidence>
<evidence type="ECO:0000256" key="7">
    <source>
        <dbReference type="ARBA" id="ARBA00022723"/>
    </source>
</evidence>
<evidence type="ECO:0000256" key="1">
    <source>
        <dbReference type="ARBA" id="ARBA00005130"/>
    </source>
</evidence>
<comment type="cofactor">
    <cofactor evidence="15">
        <name>Zn(2+)</name>
        <dbReference type="ChEBI" id="CHEBI:29105"/>
    </cofactor>
    <cofactor evidence="15">
        <name>Co(2+)</name>
        <dbReference type="ChEBI" id="CHEBI:48828"/>
    </cofactor>
    <text evidence="15">Binds 2 Zn(2+) or Co(2+) ions per subunit.</text>
</comment>
<dbReference type="CDD" id="cd03891">
    <property type="entry name" value="M20_DapE_proteobac"/>
    <property type="match status" value="1"/>
</dbReference>
<keyword evidence="6 15" id="KW-0028">Amino-acid biosynthesis</keyword>
<dbReference type="InterPro" id="IPR036264">
    <property type="entry name" value="Bact_exopeptidase_dim_dom"/>
</dbReference>
<dbReference type="GO" id="GO:0009089">
    <property type="term" value="P:lysine biosynthetic process via diaminopimelate"/>
    <property type="evidence" value="ECO:0007669"/>
    <property type="project" value="UniProtKB-UniRule"/>
</dbReference>
<dbReference type="GO" id="GO:0050897">
    <property type="term" value="F:cobalt ion binding"/>
    <property type="evidence" value="ECO:0007669"/>
    <property type="project" value="UniProtKB-UniRule"/>
</dbReference>
<feature type="active site" evidence="15">
    <location>
        <position position="83"/>
    </location>
</feature>
<keyword evidence="8 15" id="KW-0378">Hydrolase</keyword>
<dbReference type="GO" id="GO:0009014">
    <property type="term" value="F:succinyl-diaminopimelate desuccinylase activity"/>
    <property type="evidence" value="ECO:0007669"/>
    <property type="project" value="UniProtKB-UniRule"/>
</dbReference>
<dbReference type="Pfam" id="PF07687">
    <property type="entry name" value="M20_dimer"/>
    <property type="match status" value="1"/>
</dbReference>
<feature type="binding site" evidence="15">
    <location>
        <position position="170"/>
    </location>
    <ligand>
        <name>Zn(2+)</name>
        <dbReference type="ChEBI" id="CHEBI:29105"/>
        <label>1</label>
    </ligand>
</feature>
<dbReference type="EC" id="3.5.1.18" evidence="4 15"/>
<name>A0A2K8MFR9_9SPHN</name>
<dbReference type="GO" id="GO:0008270">
    <property type="term" value="F:zinc ion binding"/>
    <property type="evidence" value="ECO:0007669"/>
    <property type="project" value="UniProtKB-UniRule"/>
</dbReference>
<dbReference type="AlphaFoldDB" id="A0A2K8MFR9"/>
<dbReference type="EMBL" id="CP024923">
    <property type="protein sequence ID" value="ATY30589.1"/>
    <property type="molecule type" value="Genomic_DNA"/>
</dbReference>
<evidence type="ECO:0000256" key="4">
    <source>
        <dbReference type="ARBA" id="ARBA00011921"/>
    </source>
</evidence>
<proteinExistence type="inferred from homology"/>
<keyword evidence="11 15" id="KW-0457">Lysine biosynthesis</keyword>
<evidence type="ECO:0000256" key="2">
    <source>
        <dbReference type="ARBA" id="ARBA00006746"/>
    </source>
</evidence>
<dbReference type="InterPro" id="IPR011650">
    <property type="entry name" value="Peptidase_M20_dimer"/>
</dbReference>
<evidence type="ECO:0000256" key="8">
    <source>
        <dbReference type="ARBA" id="ARBA00022801"/>
    </source>
</evidence>
<protein>
    <recommendedName>
        <fullName evidence="5 15">Succinyl-diaminopimelate desuccinylase</fullName>
        <shortName evidence="15">SDAP desuccinylase</shortName>
        <ecNumber evidence="4 15">3.5.1.18</ecNumber>
    </recommendedName>
    <alternativeName>
        <fullName evidence="13 15">N-succinyl-LL-2,6-diaminoheptanedioate amidohydrolase</fullName>
    </alternativeName>
</protein>
<feature type="binding site" evidence="15">
    <location>
        <position position="81"/>
    </location>
    <ligand>
        <name>Zn(2+)</name>
        <dbReference type="ChEBI" id="CHEBI:29105"/>
        <label>1</label>
    </ligand>
</feature>
<keyword evidence="18" id="KW-1185">Reference proteome</keyword>
<evidence type="ECO:0000256" key="10">
    <source>
        <dbReference type="ARBA" id="ARBA00022915"/>
    </source>
</evidence>
<evidence type="ECO:0000256" key="14">
    <source>
        <dbReference type="ARBA" id="ARBA00051301"/>
    </source>
</evidence>
<feature type="binding site" evidence="15">
    <location>
        <position position="112"/>
    </location>
    <ligand>
        <name>Zn(2+)</name>
        <dbReference type="ChEBI" id="CHEBI:29105"/>
        <label>2</label>
    </ligand>
</feature>
<comment type="catalytic activity">
    <reaction evidence="14 15">
        <text>N-succinyl-(2S,6S)-2,6-diaminopimelate + H2O = (2S,6S)-2,6-diaminopimelate + succinate</text>
        <dbReference type="Rhea" id="RHEA:22608"/>
        <dbReference type="ChEBI" id="CHEBI:15377"/>
        <dbReference type="ChEBI" id="CHEBI:30031"/>
        <dbReference type="ChEBI" id="CHEBI:57609"/>
        <dbReference type="ChEBI" id="CHEBI:58087"/>
        <dbReference type="EC" id="3.5.1.18"/>
    </reaction>
</comment>
<organism evidence="17 18">
    <name type="scientific">Sphingomonas psychrotolerans</name>
    <dbReference type="NCBI Taxonomy" id="1327635"/>
    <lineage>
        <taxon>Bacteria</taxon>
        <taxon>Pseudomonadati</taxon>
        <taxon>Pseudomonadota</taxon>
        <taxon>Alphaproteobacteria</taxon>
        <taxon>Sphingomonadales</taxon>
        <taxon>Sphingomonadaceae</taxon>
        <taxon>Sphingomonas</taxon>
    </lineage>
</organism>
<accession>A0A2K8MFR9</accession>
<dbReference type="OrthoDB" id="9809784at2"/>
<evidence type="ECO:0000259" key="16">
    <source>
        <dbReference type="Pfam" id="PF07687"/>
    </source>
</evidence>
<dbReference type="Proteomes" id="UP000229081">
    <property type="component" value="Chromosome"/>
</dbReference>
<dbReference type="SUPFAM" id="SSF55031">
    <property type="entry name" value="Bacterial exopeptidase dimerisation domain"/>
    <property type="match status" value="1"/>
</dbReference>
<dbReference type="InterPro" id="IPR005941">
    <property type="entry name" value="DapE_proteobac"/>
</dbReference>
<dbReference type="InterPro" id="IPR050072">
    <property type="entry name" value="Peptidase_M20A"/>
</dbReference>
<evidence type="ECO:0000256" key="5">
    <source>
        <dbReference type="ARBA" id="ARBA00022391"/>
    </source>
</evidence>
<dbReference type="KEGG" id="sphc:CVN68_00055"/>
<feature type="binding site" evidence="15">
    <location>
        <position position="142"/>
    </location>
    <ligand>
        <name>Zn(2+)</name>
        <dbReference type="ChEBI" id="CHEBI:29105"/>
        <label>2</label>
    </ligand>
</feature>
<dbReference type="UniPathway" id="UPA00034">
    <property type="reaction ID" value="UER00021"/>
</dbReference>
<dbReference type="SUPFAM" id="SSF53187">
    <property type="entry name" value="Zn-dependent exopeptidases"/>
    <property type="match status" value="1"/>
</dbReference>
<dbReference type="NCBIfam" id="NF009557">
    <property type="entry name" value="PRK13009.1"/>
    <property type="match status" value="1"/>
</dbReference>
<feature type="binding site" evidence="15">
    <location>
        <position position="112"/>
    </location>
    <ligand>
        <name>Zn(2+)</name>
        <dbReference type="ChEBI" id="CHEBI:29105"/>
        <label>1</label>
    </ligand>
</feature>
<evidence type="ECO:0000256" key="12">
    <source>
        <dbReference type="ARBA" id="ARBA00023285"/>
    </source>
</evidence>
<feature type="binding site" evidence="15">
    <location>
        <position position="355"/>
    </location>
    <ligand>
        <name>Zn(2+)</name>
        <dbReference type="ChEBI" id="CHEBI:29105"/>
        <label>2</label>
    </ligand>
</feature>
<keyword evidence="9 15" id="KW-0862">Zinc</keyword>
<comment type="function">
    <text evidence="15">Catalyzes the hydrolysis of N-succinyl-L,L-diaminopimelic acid (SDAP), forming succinate and LL-2,6-diaminopimelate (DAP), an intermediate involved in the bacterial biosynthesis of lysine and meso-diaminopimelic acid, an essential component of bacterial cell walls.</text>
</comment>
<evidence type="ECO:0000313" key="17">
    <source>
        <dbReference type="EMBL" id="ATY30589.1"/>
    </source>
</evidence>
<reference evidence="17 18" key="1">
    <citation type="submission" date="2017-11" db="EMBL/GenBank/DDBJ databases">
        <title>Complete genome sequence of Sphingomonas sp. Strain Cra20, a psychrotolerant potential plant growth promoting rhizobacteria.</title>
        <authorList>
            <person name="Luo Y."/>
        </authorList>
    </citation>
    <scope>NUCLEOTIDE SEQUENCE [LARGE SCALE GENOMIC DNA]</scope>
    <source>
        <strain evidence="17 18">Cra20</strain>
    </source>
</reference>
<comment type="similarity">
    <text evidence="2 15">Belongs to the peptidase M20A family. DapE subfamily.</text>
</comment>
<dbReference type="GO" id="GO:0019877">
    <property type="term" value="P:diaminopimelate biosynthetic process"/>
    <property type="evidence" value="ECO:0007669"/>
    <property type="project" value="UniProtKB-UniRule"/>
</dbReference>
<keyword evidence="10 15" id="KW-0220">Diaminopimelate biosynthesis</keyword>
<dbReference type="PANTHER" id="PTHR43808:SF31">
    <property type="entry name" value="N-ACETYL-L-CITRULLINE DEACETYLASE"/>
    <property type="match status" value="1"/>
</dbReference>
<dbReference type="Gene3D" id="3.40.630.10">
    <property type="entry name" value="Zn peptidases"/>
    <property type="match status" value="2"/>
</dbReference>
<keyword evidence="7 15" id="KW-0479">Metal-binding</keyword>
<gene>
    <name evidence="15" type="primary">dapE</name>
    <name evidence="17" type="ORF">CVN68_00055</name>
</gene>
<feature type="domain" description="Peptidase M20 dimerisation" evidence="16">
    <location>
        <begin position="183"/>
        <end position="289"/>
    </location>
</feature>